<organism evidence="5">
    <name type="scientific">Streptococcus suis</name>
    <dbReference type="NCBI Taxonomy" id="1307"/>
    <lineage>
        <taxon>Bacteria</taxon>
        <taxon>Bacillati</taxon>
        <taxon>Bacillota</taxon>
        <taxon>Bacilli</taxon>
        <taxon>Lactobacillales</taxon>
        <taxon>Streptococcaceae</taxon>
        <taxon>Streptococcus</taxon>
    </lineage>
</organism>
<evidence type="ECO:0000313" key="3">
    <source>
        <dbReference type="EMBL" id="AKE80061.1"/>
    </source>
</evidence>
<evidence type="ECO:0000313" key="4">
    <source>
        <dbReference type="EMBL" id="AKE80102.1"/>
    </source>
</evidence>
<dbReference type="AlphaFoldDB" id="A0A0F6UY21"/>
<dbReference type="EMBL" id="KM972266">
    <property type="protein sequence ID" value="AKE80102.1"/>
    <property type="molecule type" value="Genomic_DNA"/>
</dbReference>
<dbReference type="EMBL" id="KM972263">
    <property type="protein sequence ID" value="AKE80040.1"/>
    <property type="molecule type" value="Genomic_DNA"/>
</dbReference>
<evidence type="ECO:0000313" key="5">
    <source>
        <dbReference type="EMBL" id="AKE80385.1"/>
    </source>
</evidence>
<evidence type="ECO:0000313" key="2">
    <source>
        <dbReference type="EMBL" id="AKE80040.1"/>
    </source>
</evidence>
<gene>
    <name evidence="5" type="primary">transposase</name>
    <name evidence="1" type="ORF">YS133.seq-orf00019</name>
    <name evidence="2" type="ORF">YS33.seq-orf00019</name>
    <name evidence="3" type="ORF">YS34.seq-orf00018</name>
    <name evidence="4" type="ORF">YS37.seq-orf00019</name>
    <name evidence="5" type="ORF">YS73.seq-orf00018</name>
    <name evidence="6" type="ORF">YS86.seq-orf00018</name>
</gene>
<dbReference type="EMBL" id="KM972288">
    <property type="protein sequence ID" value="AKE80596.1"/>
    <property type="molecule type" value="Genomic_DNA"/>
</dbReference>
<name>A0A0F6UY21_STRSU</name>
<dbReference type="EMBL" id="KM972278">
    <property type="protein sequence ID" value="AKE80385.1"/>
    <property type="molecule type" value="Genomic_DNA"/>
</dbReference>
<protein>
    <submittedName>
        <fullName evidence="5">Transposase IS204/IS1001/IS1096/IS1165 family</fullName>
    </submittedName>
</protein>
<dbReference type="EMBL" id="KM972241">
    <property type="protein sequence ID" value="AKE79567.1"/>
    <property type="molecule type" value="Genomic_DNA"/>
</dbReference>
<accession>A0A0F6UY21</accession>
<proteinExistence type="predicted"/>
<dbReference type="EMBL" id="KM972264">
    <property type="protein sequence ID" value="AKE80061.1"/>
    <property type="molecule type" value="Genomic_DNA"/>
</dbReference>
<reference evidence="5" key="1">
    <citation type="journal article" date="2015" name="Appl. Environ. Microbiol.">
        <title>Eight Novel Capsular Polysaccharide Synthesis Gene Loci Identified in Nontypeable Streptococcus suis Isolates.</title>
        <authorList>
            <person name="Zheng H."/>
            <person name="Ji S."/>
            <person name="Liu Z."/>
            <person name="Lan R."/>
            <person name="Huang Y."/>
            <person name="Bai X."/>
            <person name="Gottschalk M."/>
            <person name="Xu J."/>
        </authorList>
    </citation>
    <scope>NUCLEOTIDE SEQUENCE</scope>
    <source>
        <strain evidence="1">YS133_seq</strain>
        <strain evidence="2">YS33_seq</strain>
        <strain evidence="3">YS34_seq</strain>
        <strain evidence="4">YS37_seq</strain>
        <strain evidence="5">YS73_seq</strain>
        <strain evidence="6">YS86_seq</strain>
    </source>
</reference>
<evidence type="ECO:0000313" key="6">
    <source>
        <dbReference type="EMBL" id="AKE80596.1"/>
    </source>
</evidence>
<evidence type="ECO:0000313" key="1">
    <source>
        <dbReference type="EMBL" id="AKE79567.1"/>
    </source>
</evidence>
<sequence length="41" mass="4762">MFKAIKIRFLSFHLPEAKSVALNDFDEIIGSFRFGVGKRQF</sequence>